<comment type="caution">
    <text evidence="1">The sequence shown here is derived from an EMBL/GenBank/DDBJ whole genome shotgun (WGS) entry which is preliminary data.</text>
</comment>
<reference evidence="1" key="1">
    <citation type="submission" date="2023-03" db="EMBL/GenBank/DDBJ databases">
        <title>Near-Complete genome sequence of Lipomyces tetrasporous NRRL Y-64009, an oleaginous yeast capable of growing on lignocellulosic hydrolysates.</title>
        <authorList>
            <consortium name="Lawrence Berkeley National Laboratory"/>
            <person name="Jagtap S.S."/>
            <person name="Liu J.-J."/>
            <person name="Walukiewicz H.E."/>
            <person name="Pangilinan J."/>
            <person name="Lipzen A."/>
            <person name="Ahrendt S."/>
            <person name="Koriabine M."/>
            <person name="Cobaugh K."/>
            <person name="Salamov A."/>
            <person name="Yoshinaga Y."/>
            <person name="Ng V."/>
            <person name="Daum C."/>
            <person name="Grigoriev I.V."/>
            <person name="Slininger P.J."/>
            <person name="Dien B.S."/>
            <person name="Jin Y.-S."/>
            <person name="Rao C.V."/>
        </authorList>
    </citation>
    <scope>NUCLEOTIDE SEQUENCE</scope>
    <source>
        <strain evidence="1">NRRL Y-64009</strain>
    </source>
</reference>
<dbReference type="GeneID" id="80884515"/>
<evidence type="ECO:0000313" key="1">
    <source>
        <dbReference type="EMBL" id="KAJ8100134.1"/>
    </source>
</evidence>
<name>A0AAD7VSY2_9ASCO</name>
<dbReference type="EMBL" id="JARPMG010000006">
    <property type="protein sequence ID" value="KAJ8100134.1"/>
    <property type="molecule type" value="Genomic_DNA"/>
</dbReference>
<dbReference type="AlphaFoldDB" id="A0AAD7VSY2"/>
<keyword evidence="2" id="KW-1185">Reference proteome</keyword>
<dbReference type="Proteomes" id="UP001217417">
    <property type="component" value="Unassembled WGS sequence"/>
</dbReference>
<gene>
    <name evidence="1" type="ORF">POJ06DRAFT_269009</name>
</gene>
<organism evidence="1 2">
    <name type="scientific">Lipomyces tetrasporus</name>
    <dbReference type="NCBI Taxonomy" id="54092"/>
    <lineage>
        <taxon>Eukaryota</taxon>
        <taxon>Fungi</taxon>
        <taxon>Dikarya</taxon>
        <taxon>Ascomycota</taxon>
        <taxon>Saccharomycotina</taxon>
        <taxon>Lipomycetes</taxon>
        <taxon>Lipomycetales</taxon>
        <taxon>Lipomycetaceae</taxon>
        <taxon>Lipomyces</taxon>
    </lineage>
</organism>
<evidence type="ECO:0000313" key="2">
    <source>
        <dbReference type="Proteomes" id="UP001217417"/>
    </source>
</evidence>
<protein>
    <submittedName>
        <fullName evidence="1">Uncharacterized protein</fullName>
    </submittedName>
</protein>
<accession>A0AAD7VSY2</accession>
<dbReference type="RefSeq" id="XP_056043584.1">
    <property type="nucleotide sequence ID" value="XM_056189349.1"/>
</dbReference>
<proteinExistence type="predicted"/>
<sequence>MTTASMELHAVSAERLCWQVNQVLSSGFSKVSKVETLAFGLEPVSAVYPGFWLARSQLEDDGRNILNAKVELSRTTVQEVVASAKAYAEIKADQVAAG</sequence>